<dbReference type="EMBL" id="FOCF01000002">
    <property type="protein sequence ID" value="SEM73103.1"/>
    <property type="molecule type" value="Genomic_DNA"/>
</dbReference>
<name>A0A1H8ARB0_9SPHN</name>
<sequence length="91" mass="9809">MGGINDEGARRRGASKDTPRIQPTGVVQFLLTDRGGHNQVVSVLVPHGRREVLNVEFTLDDFYAFAACAAEVSSSIQNDLKNGTNSGQRGH</sequence>
<evidence type="ECO:0000256" key="1">
    <source>
        <dbReference type="SAM" id="MobiDB-lite"/>
    </source>
</evidence>
<evidence type="ECO:0000313" key="2">
    <source>
        <dbReference type="EMBL" id="SEM73103.1"/>
    </source>
</evidence>
<gene>
    <name evidence="2" type="ORF">SAMN05192583_1023</name>
</gene>
<dbReference type="AlphaFoldDB" id="A0A1H8ARB0"/>
<feature type="region of interest" description="Disordered" evidence="1">
    <location>
        <begin position="1"/>
        <end position="23"/>
    </location>
</feature>
<feature type="compositionally biased region" description="Basic and acidic residues" evidence="1">
    <location>
        <begin position="7"/>
        <end position="19"/>
    </location>
</feature>
<organism evidence="2 3">
    <name type="scientific">Sphingomonas gellani</name>
    <dbReference type="NCBI Taxonomy" id="1166340"/>
    <lineage>
        <taxon>Bacteria</taxon>
        <taxon>Pseudomonadati</taxon>
        <taxon>Pseudomonadota</taxon>
        <taxon>Alphaproteobacteria</taxon>
        <taxon>Sphingomonadales</taxon>
        <taxon>Sphingomonadaceae</taxon>
        <taxon>Sphingomonas</taxon>
    </lineage>
</organism>
<evidence type="ECO:0000313" key="3">
    <source>
        <dbReference type="Proteomes" id="UP000199206"/>
    </source>
</evidence>
<dbReference type="Proteomes" id="UP000199206">
    <property type="component" value="Unassembled WGS sequence"/>
</dbReference>
<reference evidence="3" key="1">
    <citation type="submission" date="2016-10" db="EMBL/GenBank/DDBJ databases">
        <authorList>
            <person name="Varghese N."/>
            <person name="Submissions S."/>
        </authorList>
    </citation>
    <scope>NUCLEOTIDE SEQUENCE [LARGE SCALE GENOMIC DNA]</scope>
    <source>
        <strain evidence="3">S6-262</strain>
    </source>
</reference>
<dbReference type="RefSeq" id="WP_093664393.1">
    <property type="nucleotide sequence ID" value="NZ_FOCF01000002.1"/>
</dbReference>
<dbReference type="STRING" id="1166340.SAMN05192583_1023"/>
<protein>
    <submittedName>
        <fullName evidence="2">Uncharacterized protein</fullName>
    </submittedName>
</protein>
<accession>A0A1H8ARB0</accession>
<proteinExistence type="predicted"/>
<keyword evidence="3" id="KW-1185">Reference proteome</keyword>